<dbReference type="InterPro" id="IPR012347">
    <property type="entry name" value="Ferritin-like"/>
</dbReference>
<dbReference type="PANTHER" id="PTHR30295:SF1">
    <property type="entry name" value="DNA PROTECTION DURING STARVATION PROTEIN"/>
    <property type="match status" value="1"/>
</dbReference>
<evidence type="ECO:0000256" key="2">
    <source>
        <dbReference type="ARBA" id="ARBA00023004"/>
    </source>
</evidence>
<keyword evidence="4" id="KW-0175">Coiled coil</keyword>
<dbReference type="Gene3D" id="1.20.1260.10">
    <property type="match status" value="1"/>
</dbReference>
<dbReference type="EMBL" id="LT981265">
    <property type="protein sequence ID" value="SPC33483.1"/>
    <property type="molecule type" value="Genomic_DNA"/>
</dbReference>
<sequence length="177" mass="20290">MGRKGREIVGSRIDEIVDDLKVAYCNELMAFHYYWYTSLYMQGIGSLTIAGKFKDSAMEELNHAGMIAERLNQLAAMAPTSPADWANMSIFGNVDPSKYTTLRDAIEKALEMEGLAIVHYNELIKKVKDVDYATYDILQDILVEEVKEEQDLEDILARLELREVEEREEGKEIIEQF</sequence>
<keyword evidence="3" id="KW-0479">Metal-binding</keyword>
<keyword evidence="1 3" id="KW-0409">Iron storage</keyword>
<dbReference type="GO" id="GO:0009295">
    <property type="term" value="C:nucleoid"/>
    <property type="evidence" value="ECO:0007669"/>
    <property type="project" value="UniProtKB-SubCell"/>
</dbReference>
<gene>
    <name evidence="6" type="ORF">NCAV_0289</name>
</gene>
<comment type="similarity">
    <text evidence="3">Belongs to the Dps family.</text>
</comment>
<keyword evidence="3" id="KW-0560">Oxidoreductase</keyword>
<dbReference type="GO" id="GO:0005829">
    <property type="term" value="C:cytosol"/>
    <property type="evidence" value="ECO:0007669"/>
    <property type="project" value="TreeGrafter"/>
</dbReference>
<dbReference type="GO" id="GO:0008199">
    <property type="term" value="F:ferric iron binding"/>
    <property type="evidence" value="ECO:0007669"/>
    <property type="project" value="UniProtKB-UniRule"/>
</dbReference>
<dbReference type="RefSeq" id="WP_103287704.1">
    <property type="nucleotide sequence ID" value="NZ_LT981265.1"/>
</dbReference>
<evidence type="ECO:0000256" key="1">
    <source>
        <dbReference type="ARBA" id="ARBA00022434"/>
    </source>
</evidence>
<dbReference type="InterPro" id="IPR009040">
    <property type="entry name" value="Ferritin-like_diiron"/>
</dbReference>
<evidence type="ECO:0000259" key="5">
    <source>
        <dbReference type="PROSITE" id="PS50905"/>
    </source>
</evidence>
<dbReference type="AlphaFoldDB" id="A0A2K5APB2"/>
<evidence type="ECO:0000256" key="4">
    <source>
        <dbReference type="SAM" id="Coils"/>
    </source>
</evidence>
<reference evidence="7" key="1">
    <citation type="submission" date="2018-01" db="EMBL/GenBank/DDBJ databases">
        <authorList>
            <person name="Kerou L M."/>
        </authorList>
    </citation>
    <scope>NUCLEOTIDE SEQUENCE [LARGE SCALE GENOMIC DNA]</scope>
    <source>
        <strain evidence="7">SCU2</strain>
    </source>
</reference>
<dbReference type="PIRSF" id="PIRSF018063">
    <property type="entry name" value="Ferrtn_UCP018063"/>
    <property type="match status" value="1"/>
</dbReference>
<dbReference type="KEGG" id="ncv:NCAV_0289"/>
<dbReference type="PANTHER" id="PTHR30295">
    <property type="entry name" value="BACTERIOFERRITIN"/>
    <property type="match status" value="1"/>
</dbReference>
<keyword evidence="3" id="KW-0963">Cytoplasm</keyword>
<comment type="subunit">
    <text evidence="3">Homododecamer. The 12 identical subunits form a hollow sphere into which the mineral iron core of up to 300 Fe(3+) can be deposited.</text>
</comment>
<evidence type="ECO:0000256" key="3">
    <source>
        <dbReference type="PIRNR" id="PIRNR018063"/>
    </source>
</evidence>
<dbReference type="InterPro" id="IPR014490">
    <property type="entry name" value="Dps-like"/>
</dbReference>
<dbReference type="GO" id="GO:0006879">
    <property type="term" value="P:intracellular iron ion homeostasis"/>
    <property type="evidence" value="ECO:0007669"/>
    <property type="project" value="UniProtKB-KW"/>
</dbReference>
<dbReference type="SUPFAM" id="SSF47240">
    <property type="entry name" value="Ferritin-like"/>
    <property type="match status" value="1"/>
</dbReference>
<protein>
    <recommendedName>
        <fullName evidence="3">DNA protection during starvation protein</fullName>
        <ecNumber evidence="3">1.16.-.-</ecNumber>
    </recommendedName>
</protein>
<name>A0A2K5APB2_9ARCH</name>
<dbReference type="GeneID" id="41594388"/>
<proteinExistence type="inferred from homology"/>
<evidence type="ECO:0000313" key="6">
    <source>
        <dbReference type="EMBL" id="SPC33483.1"/>
    </source>
</evidence>
<dbReference type="InterPro" id="IPR009078">
    <property type="entry name" value="Ferritin-like_SF"/>
</dbReference>
<dbReference type="GO" id="GO:0004322">
    <property type="term" value="F:ferroxidase activity"/>
    <property type="evidence" value="ECO:0007669"/>
    <property type="project" value="TreeGrafter"/>
</dbReference>
<dbReference type="GO" id="GO:0020037">
    <property type="term" value="F:heme binding"/>
    <property type="evidence" value="ECO:0007669"/>
    <property type="project" value="TreeGrafter"/>
</dbReference>
<organism evidence="6 7">
    <name type="scientific">Candidatus Nitrosocaldus cavascurensis</name>
    <dbReference type="NCBI Taxonomy" id="2058097"/>
    <lineage>
        <taxon>Archaea</taxon>
        <taxon>Nitrososphaerota</taxon>
        <taxon>Nitrososphaeria</taxon>
        <taxon>Candidatus Nitrosocaldales</taxon>
        <taxon>Candidatus Nitrosocaldaceae</taxon>
        <taxon>Candidatus Nitrosocaldus</taxon>
    </lineage>
</organism>
<feature type="coiled-coil region" evidence="4">
    <location>
        <begin position="142"/>
        <end position="169"/>
    </location>
</feature>
<dbReference type="PROSITE" id="PS50905">
    <property type="entry name" value="FERRITIN_LIKE"/>
    <property type="match status" value="1"/>
</dbReference>
<comment type="subcellular location">
    <subcellularLocation>
        <location evidence="3">Cytoplasm</location>
        <location evidence="3">Nucleoid</location>
    </subcellularLocation>
</comment>
<feature type="domain" description="Ferritin-like diiron" evidence="5">
    <location>
        <begin position="10"/>
        <end position="163"/>
    </location>
</feature>
<accession>A0A2K5APB2</accession>
<evidence type="ECO:0000313" key="7">
    <source>
        <dbReference type="Proteomes" id="UP000236248"/>
    </source>
</evidence>
<dbReference type="InterPro" id="IPR008331">
    <property type="entry name" value="Ferritin_DPS_dom"/>
</dbReference>
<dbReference type="Proteomes" id="UP000236248">
    <property type="component" value="Chromosome NCAV"/>
</dbReference>
<keyword evidence="2 3" id="KW-0408">Iron</keyword>
<comment type="catalytic activity">
    <reaction evidence="3">
        <text>2 Fe(2+) + H2O2 + 2 H(+) = 2 Fe(3+) + 2 H2O</text>
        <dbReference type="Rhea" id="RHEA:48712"/>
        <dbReference type="ChEBI" id="CHEBI:15377"/>
        <dbReference type="ChEBI" id="CHEBI:15378"/>
        <dbReference type="ChEBI" id="CHEBI:16240"/>
        <dbReference type="ChEBI" id="CHEBI:29033"/>
        <dbReference type="ChEBI" id="CHEBI:29034"/>
    </reaction>
</comment>
<keyword evidence="7" id="KW-1185">Reference proteome</keyword>
<dbReference type="EC" id="1.16.-.-" evidence="3"/>
<comment type="function">
    <text evidence="3">Protects DNA from oxidative damage by sequestering intracellular Fe2+ ion and storing it in the form of Fe3+ oxyhydroxide mineral. One hydrogen peroxide oxidizes two Fe2+ ions, which prevents hydroxyl radical production by the Fenton reaction.</text>
</comment>
<dbReference type="Pfam" id="PF00210">
    <property type="entry name" value="Ferritin"/>
    <property type="match status" value="1"/>
</dbReference>